<dbReference type="CDD" id="cd05568">
    <property type="entry name" value="PTS_IIB_bgl_like"/>
    <property type="match status" value="1"/>
</dbReference>
<proteinExistence type="predicted"/>
<accession>A0A645JBJ9</accession>
<dbReference type="PANTHER" id="PTHR30185:SF18">
    <property type="entry name" value="TRANSCRIPTIONAL REGULATOR MTLR"/>
    <property type="match status" value="1"/>
</dbReference>
<dbReference type="PROSITE" id="PS51099">
    <property type="entry name" value="PTS_EIIB_TYPE_2"/>
    <property type="match status" value="1"/>
</dbReference>
<organism evidence="5">
    <name type="scientific">bioreactor metagenome</name>
    <dbReference type="NCBI Taxonomy" id="1076179"/>
    <lineage>
        <taxon>unclassified sequences</taxon>
        <taxon>metagenomes</taxon>
        <taxon>ecological metagenomes</taxon>
    </lineage>
</organism>
<dbReference type="SUPFAM" id="SSF52794">
    <property type="entry name" value="PTS system IIB component-like"/>
    <property type="match status" value="1"/>
</dbReference>
<name>A0A645JBJ9_9ZZZZ</name>
<comment type="caution">
    <text evidence="5">The sequence shown here is derived from an EMBL/GenBank/DDBJ whole genome shotgun (WGS) entry which is preliminary data.</text>
</comment>
<evidence type="ECO:0000259" key="4">
    <source>
        <dbReference type="PROSITE" id="PS51099"/>
    </source>
</evidence>
<keyword evidence="3" id="KW-0804">Transcription</keyword>
<dbReference type="InterPro" id="IPR050661">
    <property type="entry name" value="BglG_antiterminators"/>
</dbReference>
<dbReference type="Gene3D" id="3.40.50.2300">
    <property type="match status" value="1"/>
</dbReference>
<reference evidence="5" key="1">
    <citation type="submission" date="2019-08" db="EMBL/GenBank/DDBJ databases">
        <authorList>
            <person name="Kucharzyk K."/>
            <person name="Murdoch R.W."/>
            <person name="Higgins S."/>
            <person name="Loffler F."/>
        </authorList>
    </citation>
    <scope>NUCLEOTIDE SEQUENCE</scope>
</reference>
<dbReference type="InterPro" id="IPR003501">
    <property type="entry name" value="PTS_EIIB_2/3"/>
</dbReference>
<evidence type="ECO:0000256" key="3">
    <source>
        <dbReference type="ARBA" id="ARBA00023163"/>
    </source>
</evidence>
<dbReference type="InterPro" id="IPR036095">
    <property type="entry name" value="PTS_EIIB-like_sf"/>
</dbReference>
<keyword evidence="1" id="KW-0808">Transferase</keyword>
<evidence type="ECO:0000256" key="1">
    <source>
        <dbReference type="ARBA" id="ARBA00022679"/>
    </source>
</evidence>
<feature type="domain" description="PTS EIIB type-2" evidence="4">
    <location>
        <begin position="50"/>
        <end position="138"/>
    </location>
</feature>
<dbReference type="EMBL" id="VSSQ01127826">
    <property type="protein sequence ID" value="MPN56913.1"/>
    <property type="molecule type" value="Genomic_DNA"/>
</dbReference>
<gene>
    <name evidence="5" type="primary">mtlR_4</name>
    <name evidence="5" type="ORF">SDC9_204606</name>
</gene>
<dbReference type="Pfam" id="PF02302">
    <property type="entry name" value="PTS_IIB"/>
    <property type="match status" value="1"/>
</dbReference>
<evidence type="ECO:0000313" key="5">
    <source>
        <dbReference type="EMBL" id="MPN56913.1"/>
    </source>
</evidence>
<dbReference type="GO" id="GO:0009401">
    <property type="term" value="P:phosphoenolpyruvate-dependent sugar phosphotransferase system"/>
    <property type="evidence" value="ECO:0007669"/>
    <property type="project" value="InterPro"/>
</dbReference>
<dbReference type="AlphaFoldDB" id="A0A645JBJ9"/>
<protein>
    <submittedName>
        <fullName evidence="5">Transcriptional regulator MtlR</fullName>
    </submittedName>
</protein>
<dbReference type="InterPro" id="IPR013011">
    <property type="entry name" value="PTS_EIIB_2"/>
</dbReference>
<evidence type="ECO:0000256" key="2">
    <source>
        <dbReference type="ARBA" id="ARBA00023015"/>
    </source>
</evidence>
<keyword evidence="2" id="KW-0805">Transcription regulation</keyword>
<dbReference type="GO" id="GO:0008982">
    <property type="term" value="F:protein-N(PI)-phosphohistidine-sugar phosphotransferase activity"/>
    <property type="evidence" value="ECO:0007669"/>
    <property type="project" value="InterPro"/>
</dbReference>
<sequence>MLWQATSKAIDEVWDEAGPPLPMDEIAYITMYVALALELNKSVKKKVSVPRVVVACPSGGVTVWMLVSRLRVELPEIEIKEVISLRDINNVDPSEVDAIISSAQVSARNIKSITVNPLLTEKDVKKIKQEFEFYSGRN</sequence>
<dbReference type="PANTHER" id="PTHR30185">
    <property type="entry name" value="CRYPTIC BETA-GLUCOSIDE BGL OPERON ANTITERMINATOR"/>
    <property type="match status" value="1"/>
</dbReference>